<keyword evidence="6 9" id="KW-1133">Transmembrane helix</keyword>
<keyword evidence="11" id="KW-1185">Reference proteome</keyword>
<dbReference type="PANTHER" id="PTHR12174:SF23">
    <property type="entry name" value="MINOR HISTOCOMPATIBILITY ANTIGEN H13"/>
    <property type="match status" value="1"/>
</dbReference>
<feature type="compositionally biased region" description="Polar residues" evidence="8">
    <location>
        <begin position="517"/>
        <end position="528"/>
    </location>
</feature>
<feature type="region of interest" description="Disordered" evidence="8">
    <location>
        <begin position="51"/>
        <end position="84"/>
    </location>
</feature>
<dbReference type="EMBL" id="ML976614">
    <property type="protein sequence ID" value="KAF1852100.1"/>
    <property type="molecule type" value="Genomic_DNA"/>
</dbReference>
<dbReference type="GO" id="GO:0006465">
    <property type="term" value="P:signal peptide processing"/>
    <property type="evidence" value="ECO:0007669"/>
    <property type="project" value="TreeGrafter"/>
</dbReference>
<evidence type="ECO:0000313" key="10">
    <source>
        <dbReference type="EMBL" id="KAF1852100.1"/>
    </source>
</evidence>
<feature type="transmembrane region" description="Helical" evidence="9">
    <location>
        <begin position="231"/>
        <end position="249"/>
    </location>
</feature>
<evidence type="ECO:0000313" key="11">
    <source>
        <dbReference type="Proteomes" id="UP000800039"/>
    </source>
</evidence>
<evidence type="ECO:0000256" key="5">
    <source>
        <dbReference type="ARBA" id="ARBA00022824"/>
    </source>
</evidence>
<feature type="transmembrane region" description="Helical" evidence="9">
    <location>
        <begin position="341"/>
        <end position="360"/>
    </location>
</feature>
<evidence type="ECO:0000256" key="1">
    <source>
        <dbReference type="ARBA" id="ARBA00004477"/>
    </source>
</evidence>
<evidence type="ECO:0000256" key="8">
    <source>
        <dbReference type="SAM" id="MobiDB-lite"/>
    </source>
</evidence>
<dbReference type="Proteomes" id="UP000800039">
    <property type="component" value="Unassembled WGS sequence"/>
</dbReference>
<feature type="transmembrane region" description="Helical" evidence="9">
    <location>
        <begin position="430"/>
        <end position="447"/>
    </location>
</feature>
<feature type="compositionally biased region" description="Basic and acidic residues" evidence="8">
    <location>
        <begin position="489"/>
        <end position="516"/>
    </location>
</feature>
<feature type="compositionally biased region" description="Basic and acidic residues" evidence="8">
    <location>
        <begin position="573"/>
        <end position="590"/>
    </location>
</feature>
<evidence type="ECO:0000256" key="7">
    <source>
        <dbReference type="ARBA" id="ARBA00023136"/>
    </source>
</evidence>
<dbReference type="InterPro" id="IPR007369">
    <property type="entry name" value="Peptidase_A22B_SPP"/>
</dbReference>
<feature type="compositionally biased region" description="Polar residues" evidence="8">
    <location>
        <begin position="593"/>
        <end position="603"/>
    </location>
</feature>
<evidence type="ECO:0000256" key="4">
    <source>
        <dbReference type="ARBA" id="ARBA00022801"/>
    </source>
</evidence>
<sequence length="617" mass="68577">MAETDPSLLAQFLGRAAYEFSNIQPMLPTYIHLIASALFPIYAGAHASLSRPSSAAKPTKQKRKAEDDDSTDDEEDEEEQRIMEGLSPTDAILMPLFAGMALASLYFLLKWMKDPALLNKILNAYFAIFGVFSVSRLVTDVLDIGHSIIYPRRHVVGGALYHVNGTEEKAVPVAGNIKDKQPIVSPLPGFLARISLPDRARKMLWADRAMPGNKWTLRLYLHRMFAGRFKVGPHGIVGVLAGLTTVAYFNLVDKPWYLTNLLGFGFSYGALQLMSPTTFGTGSLILCALFFYDIYFVFFTPMMVTVAKSLDVPIKLMFPRPGMTDDPNAAPSHAMLGLGDVVLPGIMIGLALRFDLYLFYLRRQERIPAAATGEEDDVKKPKYFSLAGRWTDHFWTHSLTGRPLWVSSKSQESKPEAPFTFPKTYFKASLVGYVAGLLATLGVMMIWNHAQPALLYLVPGVLGSLWLTALVRGEVNLMWSYTEEIADSEESKKNADDEKNENHSTKEVAKKTETQSDIRANGTTTTELASAADSDADDEQAQHVKRVASHRPEREVFSFSIEAPWPLKKPRSVRKESGDGKGKKQVDGEQHNWVPSKNATLSLNPDAEPAEKRVRLK</sequence>
<dbReference type="RefSeq" id="XP_040794663.1">
    <property type="nucleotide sequence ID" value="XM_040934628.1"/>
</dbReference>
<feature type="region of interest" description="Disordered" evidence="8">
    <location>
        <begin position="567"/>
        <end position="617"/>
    </location>
</feature>
<dbReference type="Pfam" id="PF04258">
    <property type="entry name" value="Peptidase_A22B"/>
    <property type="match status" value="1"/>
</dbReference>
<keyword evidence="3 9" id="KW-0812">Transmembrane</keyword>
<dbReference type="GO" id="GO:0042500">
    <property type="term" value="F:aspartic endopeptidase activity, intramembrane cleaving"/>
    <property type="evidence" value="ECO:0007669"/>
    <property type="project" value="InterPro"/>
</dbReference>
<comment type="subcellular location">
    <subcellularLocation>
        <location evidence="1">Endoplasmic reticulum membrane</location>
        <topology evidence="1">Multi-pass membrane protein</topology>
    </subcellularLocation>
</comment>
<name>A0A9P4GVG8_9PLEO</name>
<organism evidence="10 11">
    <name type="scientific">Cucurbitaria berberidis CBS 394.84</name>
    <dbReference type="NCBI Taxonomy" id="1168544"/>
    <lineage>
        <taxon>Eukaryota</taxon>
        <taxon>Fungi</taxon>
        <taxon>Dikarya</taxon>
        <taxon>Ascomycota</taxon>
        <taxon>Pezizomycotina</taxon>
        <taxon>Dothideomycetes</taxon>
        <taxon>Pleosporomycetidae</taxon>
        <taxon>Pleosporales</taxon>
        <taxon>Pleosporineae</taxon>
        <taxon>Cucurbitariaceae</taxon>
        <taxon>Cucurbitaria</taxon>
    </lineage>
</organism>
<dbReference type="OrthoDB" id="29661at2759"/>
<dbReference type="GO" id="GO:0098554">
    <property type="term" value="C:cytoplasmic side of endoplasmic reticulum membrane"/>
    <property type="evidence" value="ECO:0007669"/>
    <property type="project" value="TreeGrafter"/>
</dbReference>
<reference evidence="10" key="1">
    <citation type="submission" date="2020-01" db="EMBL/GenBank/DDBJ databases">
        <authorList>
            <consortium name="DOE Joint Genome Institute"/>
            <person name="Haridas S."/>
            <person name="Albert R."/>
            <person name="Binder M."/>
            <person name="Bloem J."/>
            <person name="Labutti K."/>
            <person name="Salamov A."/>
            <person name="Andreopoulos B."/>
            <person name="Baker S.E."/>
            <person name="Barry K."/>
            <person name="Bills G."/>
            <person name="Bluhm B.H."/>
            <person name="Cannon C."/>
            <person name="Castanera R."/>
            <person name="Culley D.E."/>
            <person name="Daum C."/>
            <person name="Ezra D."/>
            <person name="Gonzalez J.B."/>
            <person name="Henrissat B."/>
            <person name="Kuo A."/>
            <person name="Liang C."/>
            <person name="Lipzen A."/>
            <person name="Lutzoni F."/>
            <person name="Magnuson J."/>
            <person name="Mondo S."/>
            <person name="Nolan M."/>
            <person name="Ohm R."/>
            <person name="Pangilinan J."/>
            <person name="Park H.-J."/>
            <person name="Ramirez L."/>
            <person name="Alfaro M."/>
            <person name="Sun H."/>
            <person name="Tritt A."/>
            <person name="Yoshinaga Y."/>
            <person name="Zwiers L.-H."/>
            <person name="Turgeon B.G."/>
            <person name="Goodwin S.B."/>
            <person name="Spatafora J.W."/>
            <person name="Crous P.W."/>
            <person name="Grigoriev I.V."/>
        </authorList>
    </citation>
    <scope>NUCLEOTIDE SEQUENCE</scope>
    <source>
        <strain evidence="10">CBS 394.84</strain>
    </source>
</reference>
<feature type="transmembrane region" description="Helical" evidence="9">
    <location>
        <begin position="121"/>
        <end position="139"/>
    </location>
</feature>
<dbReference type="GeneID" id="63851879"/>
<protein>
    <submittedName>
        <fullName evidence="10">Intramembrane protease 2</fullName>
    </submittedName>
</protein>
<feature type="transmembrane region" description="Helical" evidence="9">
    <location>
        <begin position="30"/>
        <end position="49"/>
    </location>
</feature>
<dbReference type="InterPro" id="IPR006639">
    <property type="entry name" value="Preselin/SPP"/>
</dbReference>
<comment type="similarity">
    <text evidence="2">Belongs to the peptidase A22B family.</text>
</comment>
<feature type="compositionally biased region" description="Acidic residues" evidence="8">
    <location>
        <begin position="67"/>
        <end position="79"/>
    </location>
</feature>
<accession>A0A9P4GVG8</accession>
<feature type="transmembrane region" description="Helical" evidence="9">
    <location>
        <begin position="283"/>
        <end position="307"/>
    </location>
</feature>
<feature type="transmembrane region" description="Helical" evidence="9">
    <location>
        <begin position="91"/>
        <end position="109"/>
    </location>
</feature>
<keyword evidence="5" id="KW-0256">Endoplasmic reticulum</keyword>
<evidence type="ECO:0000256" key="9">
    <source>
        <dbReference type="SAM" id="Phobius"/>
    </source>
</evidence>
<dbReference type="GO" id="GO:0033619">
    <property type="term" value="P:membrane protein proteolysis"/>
    <property type="evidence" value="ECO:0007669"/>
    <property type="project" value="TreeGrafter"/>
</dbReference>
<dbReference type="SMART" id="SM00730">
    <property type="entry name" value="PSN"/>
    <property type="match status" value="1"/>
</dbReference>
<feature type="transmembrane region" description="Helical" evidence="9">
    <location>
        <begin position="453"/>
        <end position="471"/>
    </location>
</feature>
<keyword evidence="4" id="KW-0378">Hydrolase</keyword>
<gene>
    <name evidence="10" type="ORF">K460DRAFT_373956</name>
</gene>
<feature type="region of interest" description="Disordered" evidence="8">
    <location>
        <begin position="488"/>
        <end position="553"/>
    </location>
</feature>
<comment type="caution">
    <text evidence="10">The sequence shown here is derived from an EMBL/GenBank/DDBJ whole genome shotgun (WGS) entry which is preliminary data.</text>
</comment>
<dbReference type="AlphaFoldDB" id="A0A9P4GVG8"/>
<keyword evidence="10" id="KW-0645">Protease</keyword>
<proteinExistence type="inferred from homology"/>
<keyword evidence="7 9" id="KW-0472">Membrane</keyword>
<evidence type="ECO:0000256" key="3">
    <source>
        <dbReference type="ARBA" id="ARBA00022692"/>
    </source>
</evidence>
<evidence type="ECO:0000256" key="2">
    <source>
        <dbReference type="ARBA" id="ARBA00006859"/>
    </source>
</evidence>
<evidence type="ECO:0000256" key="6">
    <source>
        <dbReference type="ARBA" id="ARBA00022989"/>
    </source>
</evidence>
<dbReference type="PANTHER" id="PTHR12174">
    <property type="entry name" value="SIGNAL PEPTIDE PEPTIDASE"/>
    <property type="match status" value="1"/>
</dbReference>
<dbReference type="GO" id="GO:0098553">
    <property type="term" value="C:lumenal side of endoplasmic reticulum membrane"/>
    <property type="evidence" value="ECO:0007669"/>
    <property type="project" value="TreeGrafter"/>
</dbReference>